<protein>
    <recommendedName>
        <fullName evidence="5">Autophagy-related protein</fullName>
    </recommendedName>
</protein>
<gene>
    <name evidence="6" type="ORF">DUNSADRAFT_4959</name>
</gene>
<comment type="caution">
    <text evidence="6">The sequence shown here is derived from an EMBL/GenBank/DDBJ whole genome shotgun (WGS) entry which is preliminary data.</text>
</comment>
<keyword evidence="5" id="KW-0072">Autophagy</keyword>
<dbReference type="Pfam" id="PF02991">
    <property type="entry name" value="ATG8"/>
    <property type="match status" value="1"/>
</dbReference>
<sequence length="110" mass="13156">MTLVKYCDENWIENHDIAWQRAREAFDIDFNIPESHIPSLMSQRVALKLVCKHTCYLIIRKIQLNPSQAIYMFVRNYLPKISMNMVEIYQENRDVDGFLYLSYSRENTFG</sequence>
<evidence type="ECO:0000313" key="7">
    <source>
        <dbReference type="Proteomes" id="UP000815325"/>
    </source>
</evidence>
<dbReference type="EMBL" id="MU071406">
    <property type="protein sequence ID" value="KAF5826073.1"/>
    <property type="molecule type" value="Genomic_DNA"/>
</dbReference>
<evidence type="ECO:0000256" key="2">
    <source>
        <dbReference type="ARBA" id="ARBA00007293"/>
    </source>
</evidence>
<dbReference type="InterPro" id="IPR029071">
    <property type="entry name" value="Ubiquitin-like_domsf"/>
</dbReference>
<comment type="subcellular location">
    <subcellularLocation>
        <location evidence="1">Membrane</location>
    </subcellularLocation>
</comment>
<dbReference type="Gene3D" id="3.10.20.90">
    <property type="entry name" value="Phosphatidylinositol 3-kinase Catalytic Subunit, Chain A, domain 1"/>
    <property type="match status" value="1"/>
</dbReference>
<name>A0ABQ7FUU4_DUNSA</name>
<keyword evidence="3" id="KW-0472">Membrane</keyword>
<evidence type="ECO:0000256" key="4">
    <source>
        <dbReference type="ARBA" id="ARBA00023288"/>
    </source>
</evidence>
<keyword evidence="4" id="KW-0449">Lipoprotein</keyword>
<proteinExistence type="inferred from homology"/>
<accession>A0ABQ7FUU4</accession>
<dbReference type="SUPFAM" id="SSF54236">
    <property type="entry name" value="Ubiquitin-like"/>
    <property type="match status" value="1"/>
</dbReference>
<dbReference type="InterPro" id="IPR004241">
    <property type="entry name" value="Atg8-like"/>
</dbReference>
<comment type="similarity">
    <text evidence="2 5">Belongs to the ATG8 family.</text>
</comment>
<evidence type="ECO:0000256" key="3">
    <source>
        <dbReference type="ARBA" id="ARBA00023136"/>
    </source>
</evidence>
<keyword evidence="7" id="KW-1185">Reference proteome</keyword>
<reference evidence="6" key="1">
    <citation type="submission" date="2017-08" db="EMBL/GenBank/DDBJ databases">
        <authorList>
            <person name="Polle J.E."/>
            <person name="Barry K."/>
            <person name="Cushman J."/>
            <person name="Schmutz J."/>
            <person name="Tran D."/>
            <person name="Hathwaick L.T."/>
            <person name="Yim W.C."/>
            <person name="Jenkins J."/>
            <person name="Mckie-Krisberg Z.M."/>
            <person name="Prochnik S."/>
            <person name="Lindquist E."/>
            <person name="Dockter R.B."/>
            <person name="Adam C."/>
            <person name="Molina H."/>
            <person name="Bunkerborg J."/>
            <person name="Jin E."/>
            <person name="Buchheim M."/>
            <person name="Magnuson J."/>
        </authorList>
    </citation>
    <scope>NUCLEOTIDE SEQUENCE</scope>
    <source>
        <strain evidence="6">CCAP 19/18</strain>
    </source>
</reference>
<dbReference type="Proteomes" id="UP000815325">
    <property type="component" value="Unassembled WGS sequence"/>
</dbReference>
<dbReference type="PANTHER" id="PTHR10969">
    <property type="entry name" value="MICROTUBULE-ASSOCIATED PROTEINS 1A/1B LIGHT CHAIN 3-RELATED"/>
    <property type="match status" value="1"/>
</dbReference>
<evidence type="ECO:0000256" key="5">
    <source>
        <dbReference type="RuleBase" id="RU004384"/>
    </source>
</evidence>
<evidence type="ECO:0000313" key="6">
    <source>
        <dbReference type="EMBL" id="KAF5826073.1"/>
    </source>
</evidence>
<evidence type="ECO:0000256" key="1">
    <source>
        <dbReference type="ARBA" id="ARBA00004370"/>
    </source>
</evidence>
<organism evidence="6 7">
    <name type="scientific">Dunaliella salina</name>
    <name type="common">Green alga</name>
    <name type="synonym">Protococcus salinus</name>
    <dbReference type="NCBI Taxonomy" id="3046"/>
    <lineage>
        <taxon>Eukaryota</taxon>
        <taxon>Viridiplantae</taxon>
        <taxon>Chlorophyta</taxon>
        <taxon>core chlorophytes</taxon>
        <taxon>Chlorophyceae</taxon>
        <taxon>CS clade</taxon>
        <taxon>Chlamydomonadales</taxon>
        <taxon>Dunaliellaceae</taxon>
        <taxon>Dunaliella</taxon>
    </lineage>
</organism>